<dbReference type="GeneID" id="28899539"/>
<dbReference type="GO" id="GO:0098826">
    <property type="term" value="C:endoplasmic reticulum tubular network membrane"/>
    <property type="evidence" value="ECO:0007669"/>
    <property type="project" value="UniProtKB-UniRule"/>
</dbReference>
<protein>
    <recommendedName>
        <fullName evidence="1">Endoplasmic reticulum junction formation protein lunapark</fullName>
    </recommendedName>
</protein>
<keyword evidence="1" id="KW-0812">Transmembrane</keyword>
<feature type="transmembrane region" description="Helical" evidence="1">
    <location>
        <begin position="47"/>
        <end position="70"/>
    </location>
</feature>
<dbReference type="InterPro" id="IPR019273">
    <property type="entry name" value="Lunapark_Znf"/>
</dbReference>
<feature type="compositionally biased region" description="Basic residues" evidence="2">
    <location>
        <begin position="393"/>
        <end position="407"/>
    </location>
</feature>
<accession>A0A165FPT8</accession>
<keyword evidence="5" id="KW-1185">Reference proteome</keyword>
<dbReference type="InterPro" id="IPR040115">
    <property type="entry name" value="Lnp"/>
</dbReference>
<feature type="transmembrane region" description="Helical" evidence="1">
    <location>
        <begin position="76"/>
        <end position="95"/>
    </location>
</feature>
<dbReference type="Pfam" id="PF10058">
    <property type="entry name" value="Zn_ribbon_10"/>
    <property type="match status" value="1"/>
</dbReference>
<evidence type="ECO:0000313" key="4">
    <source>
        <dbReference type="EMBL" id="KZF21239.1"/>
    </source>
</evidence>
<gene>
    <name evidence="4" type="ORF">L228DRAFT_262279</name>
</gene>
<keyword evidence="1" id="KW-0863">Zinc-finger</keyword>
<dbReference type="GO" id="GO:0071788">
    <property type="term" value="P:endoplasmic reticulum tubular network maintenance"/>
    <property type="evidence" value="ECO:0007669"/>
    <property type="project" value="UniProtKB-UniRule"/>
</dbReference>
<dbReference type="GO" id="GO:0008270">
    <property type="term" value="F:zinc ion binding"/>
    <property type="evidence" value="ECO:0007669"/>
    <property type="project" value="UniProtKB-KW"/>
</dbReference>
<dbReference type="EMBL" id="KV407461">
    <property type="protein sequence ID" value="KZF21239.1"/>
    <property type="molecule type" value="Genomic_DNA"/>
</dbReference>
<feature type="region of interest" description="Disordered" evidence="2">
    <location>
        <begin position="334"/>
        <end position="407"/>
    </location>
</feature>
<dbReference type="STRING" id="1328760.A0A165FPT8"/>
<reference evidence="4 5" key="1">
    <citation type="journal article" date="2016" name="Fungal Biol.">
        <title>The genome of Xylona heveae provides a window into fungal endophytism.</title>
        <authorList>
            <person name="Gazis R."/>
            <person name="Kuo A."/>
            <person name="Riley R."/>
            <person name="LaButti K."/>
            <person name="Lipzen A."/>
            <person name="Lin J."/>
            <person name="Amirebrahimi M."/>
            <person name="Hesse C.N."/>
            <person name="Spatafora J.W."/>
            <person name="Henrissat B."/>
            <person name="Hainaut M."/>
            <person name="Grigoriev I.V."/>
            <person name="Hibbett D.S."/>
        </authorList>
    </citation>
    <scope>NUCLEOTIDE SEQUENCE [LARGE SCALE GENOMIC DNA]</scope>
    <source>
        <strain evidence="4 5">TC161</strain>
    </source>
</reference>
<evidence type="ECO:0000313" key="5">
    <source>
        <dbReference type="Proteomes" id="UP000076632"/>
    </source>
</evidence>
<keyword evidence="1" id="KW-0256">Endoplasmic reticulum</keyword>
<comment type="similarity">
    <text evidence="1">Belongs to the lunapark family.</text>
</comment>
<keyword evidence="1" id="KW-1133">Transmembrane helix</keyword>
<feature type="compositionally biased region" description="Polar residues" evidence="2">
    <location>
        <begin position="210"/>
        <end position="220"/>
    </location>
</feature>
<comment type="domain">
    <text evidence="1">The C4-type zinc finger motif is necessary both for its ER three-way tubular junction localization and formation.</text>
</comment>
<dbReference type="InParanoid" id="A0A165FPT8"/>
<name>A0A165FPT8_XYLHT</name>
<dbReference type="PANTHER" id="PTHR22166:SF12">
    <property type="entry name" value="ENDOPLASMIC RETICULUM JUNCTION FORMATION PROTEIN LUNAPARK"/>
    <property type="match status" value="1"/>
</dbReference>
<dbReference type="OMA" id="PKWYDRI"/>
<proteinExistence type="inferred from homology"/>
<feature type="compositionally biased region" description="Polar residues" evidence="2">
    <location>
        <begin position="187"/>
        <end position="196"/>
    </location>
</feature>
<keyword evidence="1" id="KW-0479">Metal-binding</keyword>
<dbReference type="PANTHER" id="PTHR22166">
    <property type="entry name" value="ENDOPLASMIC RETICULUM JUNCTION FORMATION PROTEIN LUNAPARK"/>
    <property type="match status" value="1"/>
</dbReference>
<keyword evidence="1" id="KW-0862">Zinc</keyword>
<organism evidence="4 5">
    <name type="scientific">Xylona heveae (strain CBS 132557 / TC161)</name>
    <dbReference type="NCBI Taxonomy" id="1328760"/>
    <lineage>
        <taxon>Eukaryota</taxon>
        <taxon>Fungi</taxon>
        <taxon>Dikarya</taxon>
        <taxon>Ascomycota</taxon>
        <taxon>Pezizomycotina</taxon>
        <taxon>Xylonomycetes</taxon>
        <taxon>Xylonales</taxon>
        <taxon>Xylonaceae</taxon>
        <taxon>Xylona</taxon>
    </lineage>
</organism>
<evidence type="ECO:0000259" key="3">
    <source>
        <dbReference type="Pfam" id="PF10058"/>
    </source>
</evidence>
<dbReference type="RefSeq" id="XP_018186794.1">
    <property type="nucleotide sequence ID" value="XM_018334402.1"/>
</dbReference>
<dbReference type="GO" id="GO:1903373">
    <property type="term" value="P:positive regulation of endoplasmic reticulum tubular network organization"/>
    <property type="evidence" value="ECO:0007669"/>
    <property type="project" value="UniProtKB-UniRule"/>
</dbReference>
<comment type="function">
    <text evidence="1">Plays a role in determining ER morphology.</text>
</comment>
<keyword evidence="1" id="KW-0472">Membrane</keyword>
<dbReference type="Proteomes" id="UP000076632">
    <property type="component" value="Unassembled WGS sequence"/>
</dbReference>
<sequence length="407" mass="44204">MVSLWPWRGENNSPASFEKTLSSLSGKVSNTSARLDSLRQRSRRDKVLWTLYTLFAYILSSIILVFVIGWDRWGPSGYTAVAGGPVIIYLGRLLLTTYYEYRISRVQASLDALEKQRDTTIEKLKAATKYNTTQQLLEKYGSPPARSSKPPAGPEGPKKRRGKGAAETPNSPKGGRVGIVPPPTANIPRNNAGQPTPITPQRPLPDTKSPPMTNASDASFNLSSSAMGASFRDIRPGAPEFAPNAFPTSAQDASALSLGGPKWYDRILDLLLGEDETQPKNRLALVCRHCKLVNGLAPPGAKRQEDVGMWKCSNCGGKNWEESEAKKIVAAAEEEAKEAMVERQPSVGETLKSGDEDSQSDTPASPSGSVDDPSESEDIKVASEEELEAPKTQTKKGRSKVTYKRGK</sequence>
<dbReference type="OrthoDB" id="1725934at2759"/>
<feature type="region of interest" description="Disordered" evidence="2">
    <location>
        <begin position="139"/>
        <end position="220"/>
    </location>
</feature>
<dbReference type="AlphaFoldDB" id="A0A165FPT8"/>
<evidence type="ECO:0000256" key="2">
    <source>
        <dbReference type="SAM" id="MobiDB-lite"/>
    </source>
</evidence>
<evidence type="ECO:0000256" key="1">
    <source>
        <dbReference type="RuleBase" id="RU367073"/>
    </source>
</evidence>
<feature type="domain" description="Lunapark zinc ribbon" evidence="3">
    <location>
        <begin position="263"/>
        <end position="319"/>
    </location>
</feature>
<comment type="subcellular location">
    <subcellularLocation>
        <location evidence="1">Endoplasmic reticulum membrane</location>
        <topology evidence="1">Multi-pass membrane protein</topology>
    </subcellularLocation>
</comment>